<dbReference type="Proteomes" id="UP001143910">
    <property type="component" value="Unassembled WGS sequence"/>
</dbReference>
<reference evidence="1" key="1">
    <citation type="submission" date="2022-08" db="EMBL/GenBank/DDBJ databases">
        <title>Genome Sequence of Lecanicillium fungicola.</title>
        <authorList>
            <person name="Buettner E."/>
        </authorList>
    </citation>
    <scope>NUCLEOTIDE SEQUENCE</scope>
    <source>
        <strain evidence="1">Babe33</strain>
    </source>
</reference>
<keyword evidence="2" id="KW-1185">Reference proteome</keyword>
<evidence type="ECO:0000313" key="1">
    <source>
        <dbReference type="EMBL" id="KAJ2979727.1"/>
    </source>
</evidence>
<proteinExistence type="predicted"/>
<dbReference type="EMBL" id="JANJQO010000257">
    <property type="protein sequence ID" value="KAJ2979727.1"/>
    <property type="molecule type" value="Genomic_DNA"/>
</dbReference>
<name>A0ACC1NLD6_9HYPO</name>
<gene>
    <name evidence="1" type="ORF">NQ176_g3074</name>
</gene>
<evidence type="ECO:0000313" key="2">
    <source>
        <dbReference type="Proteomes" id="UP001143910"/>
    </source>
</evidence>
<protein>
    <submittedName>
        <fullName evidence="1">Uncharacterized protein</fullName>
    </submittedName>
</protein>
<accession>A0ACC1NLD6</accession>
<comment type="caution">
    <text evidence="1">The sequence shown here is derived from an EMBL/GenBank/DDBJ whole genome shotgun (WGS) entry which is preliminary data.</text>
</comment>
<organism evidence="1 2">
    <name type="scientific">Zarea fungicola</name>
    <dbReference type="NCBI Taxonomy" id="93591"/>
    <lineage>
        <taxon>Eukaryota</taxon>
        <taxon>Fungi</taxon>
        <taxon>Dikarya</taxon>
        <taxon>Ascomycota</taxon>
        <taxon>Pezizomycotina</taxon>
        <taxon>Sordariomycetes</taxon>
        <taxon>Hypocreomycetidae</taxon>
        <taxon>Hypocreales</taxon>
        <taxon>Cordycipitaceae</taxon>
        <taxon>Zarea</taxon>
    </lineage>
</organism>
<sequence>MSAGHNDPKLLYAVVHETVQARISGTAGDAGVKDTHAYHLARARNRAFTRLVRLIRRMRASAAFAKSEIEIGGRFPRKDYERMTGGITKTVRYTILIGWASAWFSAHPSTRYCRMQEYRSPSSSSSTELGKLVTAVRGTAHHVTSLLSLLSLSLCNGHPLSSYIESKRTSPKAIERLNGTAVDDLLGARHLGQLDHGAFAFIQICSYGVHSESEVLRRQVKGLVGETDFSFRAAGQSA</sequence>